<sequence length="199" mass="21412">MSLIRKPDAAERASPLRRAAEAGLTAGRDLHRSGRTASQAAGRGLGRVGALWLLVMFTFGALTAGSWGATLLGLAIMAPCWVFALRKWNKPPKPGESARSSGISKEDVHSTVHDLVDLYAPWWFIMPSRRKWVVPPVDDEPAAQFDADAAFARYLAGKDSADPAAPPGSPHPRGGAGRTFGRRSAQLLSDREQQITGHH</sequence>
<dbReference type="RefSeq" id="WP_264882731.1">
    <property type="nucleotide sequence ID" value="NZ_JAPDOB010000002.1"/>
</dbReference>
<dbReference type="EMBL" id="JAPDOB010000002">
    <property type="protein sequence ID" value="MCW3798065.1"/>
    <property type="molecule type" value="Genomic_DNA"/>
</dbReference>
<feature type="transmembrane region" description="Helical" evidence="2">
    <location>
        <begin position="44"/>
        <end position="61"/>
    </location>
</feature>
<evidence type="ECO:0000256" key="2">
    <source>
        <dbReference type="SAM" id="Phobius"/>
    </source>
</evidence>
<protein>
    <submittedName>
        <fullName evidence="3">Uncharacterized protein</fullName>
    </submittedName>
</protein>
<keyword evidence="2" id="KW-0472">Membrane</keyword>
<gene>
    <name evidence="3" type="ORF">OMW55_09645</name>
</gene>
<feature type="region of interest" description="Disordered" evidence="1">
    <location>
        <begin position="158"/>
        <end position="199"/>
    </location>
</feature>
<evidence type="ECO:0000256" key="1">
    <source>
        <dbReference type="SAM" id="MobiDB-lite"/>
    </source>
</evidence>
<name>A0ABT3JG75_9SPHN</name>
<proteinExistence type="predicted"/>
<reference evidence="3 4" key="1">
    <citation type="submission" date="2022-10" db="EMBL/GenBank/DDBJ databases">
        <title>Sphingomonas sp.</title>
        <authorList>
            <person name="Jin C."/>
        </authorList>
    </citation>
    <scope>NUCLEOTIDE SEQUENCE [LARGE SCALE GENOMIC DNA]</scope>
    <source>
        <strain evidence="3 4">BN140010</strain>
    </source>
</reference>
<keyword evidence="2" id="KW-1133">Transmembrane helix</keyword>
<comment type="caution">
    <text evidence="3">The sequence shown here is derived from an EMBL/GenBank/DDBJ whole genome shotgun (WGS) entry which is preliminary data.</text>
</comment>
<accession>A0ABT3JG75</accession>
<organism evidence="3 4">
    <name type="scientific">Sphingomonas arvum</name>
    <dbReference type="NCBI Taxonomy" id="2992113"/>
    <lineage>
        <taxon>Bacteria</taxon>
        <taxon>Pseudomonadati</taxon>
        <taxon>Pseudomonadota</taxon>
        <taxon>Alphaproteobacteria</taxon>
        <taxon>Sphingomonadales</taxon>
        <taxon>Sphingomonadaceae</taxon>
        <taxon>Sphingomonas</taxon>
    </lineage>
</organism>
<dbReference type="Proteomes" id="UP001526246">
    <property type="component" value="Unassembled WGS sequence"/>
</dbReference>
<keyword evidence="4" id="KW-1185">Reference proteome</keyword>
<keyword evidence="2" id="KW-0812">Transmembrane</keyword>
<evidence type="ECO:0000313" key="4">
    <source>
        <dbReference type="Proteomes" id="UP001526246"/>
    </source>
</evidence>
<evidence type="ECO:0000313" key="3">
    <source>
        <dbReference type="EMBL" id="MCW3798065.1"/>
    </source>
</evidence>